<dbReference type="SUPFAM" id="SSF56349">
    <property type="entry name" value="DNA breaking-rejoining enzymes"/>
    <property type="match status" value="1"/>
</dbReference>
<dbReference type="InterPro" id="IPR013762">
    <property type="entry name" value="Integrase-like_cat_sf"/>
</dbReference>
<feature type="non-terminal residue" evidence="2">
    <location>
        <position position="1"/>
    </location>
</feature>
<dbReference type="AlphaFoldDB" id="X1GNA0"/>
<proteinExistence type="predicted"/>
<keyword evidence="1" id="KW-0233">DNA recombination</keyword>
<sequence>DMTWLPRKVREEVYDLAITRENGEPLWQMSIEKFRKHWGEVTKRIIGRKLDLHDLRKISLTWFYVCGLPLEVATRLNVGWKDLSTADRHYVNIGAMLKFSVREEYVKNIPAWFKDGLDDYIRRDPFDMLNPDKAPGKYANLPMIEGFKALFF</sequence>
<evidence type="ECO:0000313" key="2">
    <source>
        <dbReference type="EMBL" id="GAH43089.1"/>
    </source>
</evidence>
<dbReference type="GO" id="GO:0006310">
    <property type="term" value="P:DNA recombination"/>
    <property type="evidence" value="ECO:0007669"/>
    <property type="project" value="UniProtKB-KW"/>
</dbReference>
<dbReference type="EMBL" id="BARU01012608">
    <property type="protein sequence ID" value="GAH43089.1"/>
    <property type="molecule type" value="Genomic_DNA"/>
</dbReference>
<comment type="caution">
    <text evidence="2">The sequence shown here is derived from an EMBL/GenBank/DDBJ whole genome shotgun (WGS) entry which is preliminary data.</text>
</comment>
<name>X1GNA0_9ZZZZ</name>
<dbReference type="GO" id="GO:0015074">
    <property type="term" value="P:DNA integration"/>
    <property type="evidence" value="ECO:0007669"/>
    <property type="project" value="InterPro"/>
</dbReference>
<dbReference type="Gene3D" id="1.10.443.10">
    <property type="entry name" value="Intergrase catalytic core"/>
    <property type="match status" value="1"/>
</dbReference>
<protein>
    <submittedName>
        <fullName evidence="2">Uncharacterized protein</fullName>
    </submittedName>
</protein>
<accession>X1GNA0</accession>
<dbReference type="InterPro" id="IPR011010">
    <property type="entry name" value="DNA_brk_join_enz"/>
</dbReference>
<organism evidence="2">
    <name type="scientific">marine sediment metagenome</name>
    <dbReference type="NCBI Taxonomy" id="412755"/>
    <lineage>
        <taxon>unclassified sequences</taxon>
        <taxon>metagenomes</taxon>
        <taxon>ecological metagenomes</taxon>
    </lineage>
</organism>
<dbReference type="GO" id="GO:0003677">
    <property type="term" value="F:DNA binding"/>
    <property type="evidence" value="ECO:0007669"/>
    <property type="project" value="InterPro"/>
</dbReference>
<evidence type="ECO:0000256" key="1">
    <source>
        <dbReference type="ARBA" id="ARBA00023172"/>
    </source>
</evidence>
<reference evidence="2" key="1">
    <citation type="journal article" date="2014" name="Front. Microbiol.">
        <title>High frequency of phylogenetically diverse reductive dehalogenase-homologous genes in deep subseafloor sedimentary metagenomes.</title>
        <authorList>
            <person name="Kawai M."/>
            <person name="Futagami T."/>
            <person name="Toyoda A."/>
            <person name="Takaki Y."/>
            <person name="Nishi S."/>
            <person name="Hori S."/>
            <person name="Arai W."/>
            <person name="Tsubouchi T."/>
            <person name="Morono Y."/>
            <person name="Uchiyama I."/>
            <person name="Ito T."/>
            <person name="Fujiyama A."/>
            <person name="Inagaki F."/>
            <person name="Takami H."/>
        </authorList>
    </citation>
    <scope>NUCLEOTIDE SEQUENCE</scope>
    <source>
        <strain evidence="2">Expedition CK06-06</strain>
    </source>
</reference>
<gene>
    <name evidence="2" type="ORF">S03H2_23165</name>
</gene>